<dbReference type="AlphaFoldDB" id="A0A2H0DYP6"/>
<accession>A0A2H0DYP6</accession>
<proteinExistence type="predicted"/>
<feature type="transmembrane region" description="Helical" evidence="1">
    <location>
        <begin position="12"/>
        <end position="36"/>
    </location>
</feature>
<keyword evidence="1" id="KW-1133">Transmembrane helix</keyword>
<protein>
    <submittedName>
        <fullName evidence="2">Uncharacterized protein</fullName>
    </submittedName>
</protein>
<dbReference type="EMBL" id="PCTT01000013">
    <property type="protein sequence ID" value="PIP87302.1"/>
    <property type="molecule type" value="Genomic_DNA"/>
</dbReference>
<sequence length="351" mass="39839">MDFLKKIKWTPINILKAVGVGVLALLLLMFVGRLLMPTFGGVFNDARYNMMGFNSVAPSYGGVADEMMRSSEYGMAVSQDGDVKLSLTNIGVPYPYPIPGVVGNDAEDFEVTEYNVYIETRNKEKTCEGIVNLKLSEYVIFENANEYDEGCGYTFKVAHKNVESVLLLIEELNPKNVSENVYTIKRQLDDFTSEMDILESKLKSIDDTLSSAMRAYDEITALASRTQNADALAKIIDSKIGIIERLTNEKINITANLERLNRSKAEQLDKLDYTYFYVTVQENKFVDGEAIKDSWKYAVKSFVNDINGFVQDITLNLVLFLFTLAQYILYIFILLLVVKYLWVGAKYLWKK</sequence>
<name>A0A2H0DYP6_9BACT</name>
<evidence type="ECO:0000313" key="3">
    <source>
        <dbReference type="Proteomes" id="UP000231143"/>
    </source>
</evidence>
<keyword evidence="1" id="KW-0812">Transmembrane</keyword>
<feature type="transmembrane region" description="Helical" evidence="1">
    <location>
        <begin position="317"/>
        <end position="342"/>
    </location>
</feature>
<evidence type="ECO:0000313" key="2">
    <source>
        <dbReference type="EMBL" id="PIP87302.1"/>
    </source>
</evidence>
<organism evidence="2 3">
    <name type="scientific">Candidatus Campbellbacteria bacterium CG22_combo_CG10-13_8_21_14_all_36_13</name>
    <dbReference type="NCBI Taxonomy" id="1974529"/>
    <lineage>
        <taxon>Bacteria</taxon>
        <taxon>Candidatus Campbelliibacteriota</taxon>
    </lineage>
</organism>
<reference evidence="2 3" key="1">
    <citation type="submission" date="2017-09" db="EMBL/GenBank/DDBJ databases">
        <title>Depth-based differentiation of microbial function through sediment-hosted aquifers and enrichment of novel symbionts in the deep terrestrial subsurface.</title>
        <authorList>
            <person name="Probst A.J."/>
            <person name="Ladd B."/>
            <person name="Jarett J.K."/>
            <person name="Geller-Mcgrath D.E."/>
            <person name="Sieber C.M."/>
            <person name="Emerson J.B."/>
            <person name="Anantharaman K."/>
            <person name="Thomas B.C."/>
            <person name="Malmstrom R."/>
            <person name="Stieglmeier M."/>
            <person name="Klingl A."/>
            <person name="Woyke T."/>
            <person name="Ryan C.M."/>
            <person name="Banfield J.F."/>
        </authorList>
    </citation>
    <scope>NUCLEOTIDE SEQUENCE [LARGE SCALE GENOMIC DNA]</scope>
    <source>
        <strain evidence="2">CG22_combo_CG10-13_8_21_14_all_36_13</strain>
    </source>
</reference>
<dbReference type="Proteomes" id="UP000231143">
    <property type="component" value="Unassembled WGS sequence"/>
</dbReference>
<gene>
    <name evidence="2" type="ORF">COW81_01120</name>
</gene>
<evidence type="ECO:0000256" key="1">
    <source>
        <dbReference type="SAM" id="Phobius"/>
    </source>
</evidence>
<comment type="caution">
    <text evidence="2">The sequence shown here is derived from an EMBL/GenBank/DDBJ whole genome shotgun (WGS) entry which is preliminary data.</text>
</comment>
<keyword evidence="1" id="KW-0472">Membrane</keyword>